<evidence type="ECO:0000256" key="6">
    <source>
        <dbReference type="ARBA" id="ARBA00023125"/>
    </source>
</evidence>
<dbReference type="Proteomes" id="UP001058120">
    <property type="component" value="Chromosome"/>
</dbReference>
<evidence type="ECO:0000256" key="4">
    <source>
        <dbReference type="ARBA" id="ARBA00022490"/>
    </source>
</evidence>
<dbReference type="SUPFAM" id="SSF47598">
    <property type="entry name" value="Ribbon-helix-helix"/>
    <property type="match status" value="1"/>
</dbReference>
<keyword evidence="5" id="KW-0184">Conjugation</keyword>
<evidence type="ECO:0000256" key="5">
    <source>
        <dbReference type="ARBA" id="ARBA00022971"/>
    </source>
</evidence>
<keyword evidence="6" id="KW-0238">DNA-binding</keyword>
<evidence type="ECO:0000313" key="7">
    <source>
        <dbReference type="EMBL" id="UWX05498.1"/>
    </source>
</evidence>
<reference evidence="7" key="1">
    <citation type="submission" date="2020-12" db="EMBL/GenBank/DDBJ databases">
        <title>Taurinivorans muris gen. nov., sp. nov., fundamental and realized metabolic niche of a ubiquitous sulfidogenic bacterium in the murine intestine.</title>
        <authorList>
            <person name="Ye H."/>
            <person name="Hanson B.T."/>
            <person name="Loy A."/>
        </authorList>
    </citation>
    <scope>NUCLEOTIDE SEQUENCE</scope>
    <source>
        <strain evidence="7">LT0009</strain>
    </source>
</reference>
<dbReference type="InterPro" id="IPR010985">
    <property type="entry name" value="Ribbon_hlx_hlx"/>
</dbReference>
<evidence type="ECO:0000256" key="3">
    <source>
        <dbReference type="ARBA" id="ARBA00020541"/>
    </source>
</evidence>
<accession>A0ABY5Y2M6</accession>
<evidence type="ECO:0000256" key="2">
    <source>
        <dbReference type="ARBA" id="ARBA00007183"/>
    </source>
</evidence>
<dbReference type="CDD" id="cd22233">
    <property type="entry name" value="RHH_CopAso-like"/>
    <property type="match status" value="1"/>
</dbReference>
<dbReference type="RefSeq" id="WP_334315081.1">
    <property type="nucleotide sequence ID" value="NZ_CP065938.1"/>
</dbReference>
<protein>
    <recommendedName>
        <fullName evidence="3">Relaxosome protein TraY</fullName>
    </recommendedName>
</protein>
<dbReference type="Gene3D" id="1.10.1220.10">
    <property type="entry name" value="Met repressor-like"/>
    <property type="match status" value="1"/>
</dbReference>
<proteinExistence type="inferred from homology"/>
<keyword evidence="8" id="KW-1185">Reference proteome</keyword>
<dbReference type="EMBL" id="CP065938">
    <property type="protein sequence ID" value="UWX05498.1"/>
    <property type="molecule type" value="Genomic_DNA"/>
</dbReference>
<evidence type="ECO:0000256" key="1">
    <source>
        <dbReference type="ARBA" id="ARBA00004496"/>
    </source>
</evidence>
<dbReference type="InterPro" id="IPR008876">
    <property type="entry name" value="TraY"/>
</dbReference>
<comment type="subcellular location">
    <subcellularLocation>
        <location evidence="1">Cytoplasm</location>
    </subcellularLocation>
</comment>
<name>A0ABY5Y2M6_9BACT</name>
<dbReference type="Pfam" id="PF05509">
    <property type="entry name" value="TraY"/>
    <property type="match status" value="1"/>
</dbReference>
<dbReference type="InterPro" id="IPR013321">
    <property type="entry name" value="Arc_rbn_hlx_hlx"/>
</dbReference>
<sequence>MNSGFKTNQERKAYSTSLRLTPELHARLERLAERTDRSKTFYIQEAIRLHLEELEKIYLTEQEQIEQNKTVLKK</sequence>
<organism evidence="7 8">
    <name type="scientific">Taurinivorans muris</name>
    <dbReference type="NCBI Taxonomy" id="2787751"/>
    <lineage>
        <taxon>Bacteria</taxon>
        <taxon>Pseudomonadati</taxon>
        <taxon>Thermodesulfobacteriota</taxon>
        <taxon>Desulfovibrionia</taxon>
        <taxon>Desulfovibrionales</taxon>
        <taxon>Desulfovibrionaceae</taxon>
        <taxon>Taurinivorans</taxon>
    </lineage>
</organism>
<comment type="similarity">
    <text evidence="2">Belongs to the TraY family.</text>
</comment>
<gene>
    <name evidence="7" type="ORF">JBF11_08625</name>
</gene>
<evidence type="ECO:0000313" key="8">
    <source>
        <dbReference type="Proteomes" id="UP001058120"/>
    </source>
</evidence>
<keyword evidence="4" id="KW-0963">Cytoplasm</keyword>